<dbReference type="GO" id="GO:0051301">
    <property type="term" value="P:cell division"/>
    <property type="evidence" value="ECO:0007669"/>
    <property type="project" value="UniProtKB-KW"/>
</dbReference>
<gene>
    <name evidence="10" type="primary">mukB</name>
    <name evidence="13" type="ORF">EV697_102255</name>
</gene>
<dbReference type="GO" id="GO:0005737">
    <property type="term" value="C:cytoplasm"/>
    <property type="evidence" value="ECO:0007669"/>
    <property type="project" value="UniProtKB-UniRule"/>
</dbReference>
<dbReference type="InterPro" id="IPR050308">
    <property type="entry name" value="MukB/SMC"/>
</dbReference>
<keyword evidence="2 10" id="KW-0132">Cell division</keyword>
<evidence type="ECO:0000259" key="12">
    <source>
        <dbReference type="Pfam" id="PF16330"/>
    </source>
</evidence>
<dbReference type="Gene3D" id="1.20.5.420">
    <property type="entry name" value="Immunoglobulin FC, subunit C"/>
    <property type="match status" value="1"/>
</dbReference>
<feature type="binding site" evidence="10">
    <location>
        <begin position="74"/>
        <end position="81"/>
    </location>
    <ligand>
        <name>ATP</name>
        <dbReference type="ChEBI" id="CHEBI:30616"/>
    </ligand>
</feature>
<keyword evidence="5 10" id="KW-0067">ATP-binding</keyword>
<feature type="coiled-coil region" evidence="10">
    <location>
        <begin position="348"/>
        <end position="503"/>
    </location>
</feature>
<dbReference type="OrthoDB" id="6722439at2"/>
<keyword evidence="9 10" id="KW-0131">Cell cycle</keyword>
<keyword evidence="8 10" id="KW-0238">DNA-binding</keyword>
<dbReference type="SUPFAM" id="SSF52540">
    <property type="entry name" value="P-loop containing nucleoside triphosphate hydrolases"/>
    <property type="match status" value="2"/>
</dbReference>
<accession>A0A4R2N1H5</accession>
<keyword evidence="4 10" id="KW-0159">Chromosome partition</keyword>
<evidence type="ECO:0000256" key="4">
    <source>
        <dbReference type="ARBA" id="ARBA00022829"/>
    </source>
</evidence>
<evidence type="ECO:0000259" key="11">
    <source>
        <dbReference type="Pfam" id="PF04310"/>
    </source>
</evidence>
<feature type="coiled-coil region" evidence="10">
    <location>
        <begin position="878"/>
        <end position="948"/>
    </location>
</feature>
<dbReference type="GO" id="GO:0030261">
    <property type="term" value="P:chromosome condensation"/>
    <property type="evidence" value="ECO:0007669"/>
    <property type="project" value="UniProtKB-KW"/>
</dbReference>
<feature type="domain" description="MukB N-terminal" evidence="11">
    <location>
        <begin position="42"/>
        <end position="266"/>
    </location>
</feature>
<dbReference type="Pfam" id="PF13558">
    <property type="entry name" value="SbcC_Walker_B"/>
    <property type="match status" value="1"/>
</dbReference>
<sequence length="1508" mass="173370">MSEEITINKDEVFHLEEDIAEISSSQDNILTNNVTLSQNNGVERGKFRSLTLINWNGFFARTFDLDELVTTLSGGNGAGKSTTMAGFVAALIPDLTLLHFRNTTEAGATSGSRDKGLHGKLRPGVCYAALDVINSRKQRVLVGVRLQQIAGRDKKVDLKTFSIQGLPLSANPTGIFTDIIDQRQARVLNLNELKDKVEQLEAQFKQYNSITDYHAMMFDLGVIPKRLRSSSDRSKFYKLIEASLYGGISSAITRSLRDYLLPENLGVRKAFQDMESALRENRMTLEAIKVTQADRDLFKHLITETTNYVASDYMRNANERRGNIETALASRQEWYQAKSEQITSQQRLIDLSKEVAELTENEQTLEVDHQSALDHLNLVMNALRHQEKISRYQEDVESLNEKLEEQKMVVEEANEQSEETQIHFEKIEQEVDEVRNQLADYQQALDAQQTRALQYQQAIQALEKAQKLCGLADLSVKNIDDYHDEFVAQAQDVTEKALELEQKLSISEVAKSQFDKAYQLVCKISGEVSRSTAWECAKELLREYPTKKVQAQQAPQLRSKLQELEQRYQQQQSAVRFLKDFNQRANLNLADADELDDYYVEQEALVEDLSVSLSEQVEERSTLRQKLAQLNATYNEKTGLAPAWLNAQSALERLQDQSDQHFDDSQDVMNFMQSQLTKERELTIKRDQLELKRDQLDEHISKLNQPDGSEDPRLNILAERFGGVLLSELYDDVAIEDAPYFSALYGPARHAIVVRDLNAVKEQLADLEDCPDDLYLIEGDPTAFDDSVLSAQELTAGVVVQVSDRELRYSKFPEIPLFGRAAREKYLDELRAQRDEVAEEYASVAFDVQKCQRLYEHFSQFVGLHLALAFQPNPEDVLAEISRQRNDIERELTKFTTTEQQIRIQLDSAKEKIQQLNKLMPQLNLLADEDLIDRLEECREQLDFAEEDESFIRQYGTALSQLEPIANTLQSDPENYQHLKNDYDATINLQKQVQQRVFALADVVQRKSHFTYEDSVKAETSELNEKLRQRLEQLQQQREQQRELLRQQQARFAQYNQVYIGLRSAYDEKTKMLNELISEINQLGVRVDEGAEERAKNRKDELYQQLSVSRQRRTNIEKQLTLIESEAENLIKRIRKAERDYKTQRELVVAAKVSWCVVLRLSRNEEMEKRLNRREFAYLSADELRSMSDKALGALRTAVADNEYLRDSLRASEDNRKPENKVRFFIDVYKHLRERIRQDIIKTDDPIDAIEQMEIELSRLTDELTGREKKLAISSVSVANIMRKTIQREQNRIRMLNQGLQNISFGQVKSVRLVVDIRDTHAMLLDALSGNQEEYQDLFTDNRMTFSEAIAKLYQRLNPHIDMGQRNAQTIGEELLDYRNYLSLEVEVYRGAEGWLRAESGALSTGEAIGTGMSILLMVVQSWEEESRRIRGKDIIPCRLLFLDEAARLDGKSISTLFELCERLDMQLIIAAPENISPEKGTTYKLVRKISGNQEHVHVVGLRGFGVQ</sequence>
<proteinExistence type="inferred from homology"/>
<dbReference type="GO" id="GO:0006260">
    <property type="term" value="P:DNA replication"/>
    <property type="evidence" value="ECO:0007669"/>
    <property type="project" value="UniProtKB-UniRule"/>
</dbReference>
<dbReference type="GO" id="GO:0007059">
    <property type="term" value="P:chromosome segregation"/>
    <property type="evidence" value="ECO:0007669"/>
    <property type="project" value="UniProtKB-UniRule"/>
</dbReference>
<dbReference type="PANTHER" id="PTHR42963:SF1">
    <property type="entry name" value="DUF4476 DOMAIN-CONTAINING PROTEIN"/>
    <property type="match status" value="1"/>
</dbReference>
<protein>
    <recommendedName>
        <fullName evidence="10">Chromosome partition protein MukB</fullName>
    </recommendedName>
    <alternativeName>
        <fullName evidence="10">Structural maintenance of chromosome-related protein</fullName>
    </alternativeName>
</protein>
<comment type="domain">
    <text evidence="10">The hinge domain, which separates the large intramolecular coiled coil regions, allows the homodimerization, forming a V-shaped homodimer.</text>
</comment>
<keyword evidence="3 10" id="KW-0547">Nucleotide-binding</keyword>
<evidence type="ECO:0000256" key="3">
    <source>
        <dbReference type="ARBA" id="ARBA00022741"/>
    </source>
</evidence>
<dbReference type="Gene3D" id="3.30.70.3500">
    <property type="entry name" value="MukB, hinge domain"/>
    <property type="match status" value="1"/>
</dbReference>
<keyword evidence="14" id="KW-1185">Reference proteome</keyword>
<dbReference type="GO" id="GO:0003677">
    <property type="term" value="F:DNA binding"/>
    <property type="evidence" value="ECO:0007669"/>
    <property type="project" value="UniProtKB-UniRule"/>
</dbReference>
<evidence type="ECO:0000256" key="2">
    <source>
        <dbReference type="ARBA" id="ARBA00022618"/>
    </source>
</evidence>
<feature type="coiled-coil region" evidence="10">
    <location>
        <begin position="1113"/>
        <end position="1147"/>
    </location>
</feature>
<feature type="region of interest" description="Flexible hinge" evidence="10">
    <location>
        <begin position="706"/>
        <end position="823"/>
    </location>
</feature>
<comment type="subcellular location">
    <subcellularLocation>
        <location evidence="10">Cytoplasm</location>
        <location evidence="10">Nucleoid</location>
    </subcellularLocation>
    <text evidence="10">Restricted to the nucleoid region.</text>
</comment>
<evidence type="ECO:0000256" key="8">
    <source>
        <dbReference type="ARBA" id="ARBA00023125"/>
    </source>
</evidence>
<dbReference type="InterPro" id="IPR032520">
    <property type="entry name" value="MukB_hinge"/>
</dbReference>
<dbReference type="Proteomes" id="UP000294841">
    <property type="component" value="Unassembled WGS sequence"/>
</dbReference>
<dbReference type="InterPro" id="IPR027417">
    <property type="entry name" value="P-loop_NTPase"/>
</dbReference>
<dbReference type="NCBIfam" id="NF003422">
    <property type="entry name" value="PRK04863.1"/>
    <property type="match status" value="1"/>
</dbReference>
<dbReference type="PANTHER" id="PTHR42963">
    <property type="entry name" value="CHROMOSOME PARTITION PROTEIN MUKB"/>
    <property type="match status" value="1"/>
</dbReference>
<reference evidence="13 14" key="1">
    <citation type="submission" date="2019-03" db="EMBL/GenBank/DDBJ databases">
        <title>Genomic Encyclopedia of Type Strains, Phase IV (KMG-IV): sequencing the most valuable type-strain genomes for metagenomic binning, comparative biology and taxonomic classification.</title>
        <authorList>
            <person name="Goeker M."/>
        </authorList>
    </citation>
    <scope>NUCLEOTIDE SEQUENCE [LARGE SCALE GENOMIC DNA]</scope>
    <source>
        <strain evidence="13 14">DSM 28231</strain>
    </source>
</reference>
<feature type="coiled-coil region" evidence="10">
    <location>
        <begin position="1017"/>
        <end position="1051"/>
    </location>
</feature>
<comment type="similarity">
    <text evidence="10">Belongs to the SMC family. MukB subfamily.</text>
</comment>
<keyword evidence="6 10" id="KW-0175">Coiled coil</keyword>
<dbReference type="HAMAP" id="MF_01800">
    <property type="entry name" value="MukB"/>
    <property type="match status" value="1"/>
</dbReference>
<feature type="coiled-coil region" evidence="10">
    <location>
        <begin position="547"/>
        <end position="581"/>
    </location>
</feature>
<dbReference type="InterPro" id="IPR007406">
    <property type="entry name" value="MukB_N_dom"/>
</dbReference>
<evidence type="ECO:0000313" key="14">
    <source>
        <dbReference type="Proteomes" id="UP000294841"/>
    </source>
</evidence>
<comment type="caution">
    <text evidence="13">The sequence shown here is derived from an EMBL/GenBank/DDBJ whole genome shotgun (WGS) entry which is preliminary data.</text>
</comment>
<keyword evidence="1 10" id="KW-0963">Cytoplasm</keyword>
<dbReference type="EMBL" id="SLXI01000002">
    <property type="protein sequence ID" value="TCP13373.1"/>
    <property type="molecule type" value="Genomic_DNA"/>
</dbReference>
<evidence type="ECO:0000256" key="6">
    <source>
        <dbReference type="ARBA" id="ARBA00023054"/>
    </source>
</evidence>
<dbReference type="InterPro" id="IPR042501">
    <property type="entry name" value="MukB_hinge_sf"/>
</dbReference>
<evidence type="ECO:0000256" key="1">
    <source>
        <dbReference type="ARBA" id="ARBA00022490"/>
    </source>
</evidence>
<feature type="coiled-coil region" evidence="10">
    <location>
        <begin position="183"/>
        <end position="210"/>
    </location>
</feature>
<evidence type="ECO:0000256" key="5">
    <source>
        <dbReference type="ARBA" id="ARBA00022840"/>
    </source>
</evidence>
<dbReference type="InterPro" id="IPR012090">
    <property type="entry name" value="MukB"/>
</dbReference>
<name>A0A4R2N1H5_9PAST</name>
<keyword evidence="7 10" id="KW-0226">DNA condensation</keyword>
<dbReference type="Gene3D" id="3.40.1140.10">
    <property type="match status" value="2"/>
</dbReference>
<dbReference type="GO" id="GO:0009295">
    <property type="term" value="C:nucleoid"/>
    <property type="evidence" value="ECO:0007669"/>
    <property type="project" value="UniProtKB-SubCell"/>
</dbReference>
<evidence type="ECO:0000256" key="9">
    <source>
        <dbReference type="ARBA" id="ARBA00023306"/>
    </source>
</evidence>
<evidence type="ECO:0000313" key="13">
    <source>
        <dbReference type="EMBL" id="TCP13373.1"/>
    </source>
</evidence>
<comment type="subunit">
    <text evidence="10">Homodimerization via its hinge domain. Binds to DNA via its C-terminal region. Interacts, and probably forms a ternary complex, with MukE and MukF via its C-terminal region. The complex formation is stimulated by calcium or magnesium. Interacts with tubulin-related protein FtsZ.</text>
</comment>
<dbReference type="Gene3D" id="1.20.58.850">
    <property type="match status" value="1"/>
</dbReference>
<feature type="domain" description="MukB hinge" evidence="12">
    <location>
        <begin position="686"/>
        <end position="850"/>
    </location>
</feature>
<evidence type="ECO:0000256" key="10">
    <source>
        <dbReference type="HAMAP-Rule" id="MF_01800"/>
    </source>
</evidence>
<evidence type="ECO:0000256" key="7">
    <source>
        <dbReference type="ARBA" id="ARBA00023067"/>
    </source>
</evidence>
<dbReference type="PIRSF" id="PIRSF005246">
    <property type="entry name" value="MukB"/>
    <property type="match status" value="1"/>
</dbReference>
<dbReference type="Pfam" id="PF16330">
    <property type="entry name" value="MukB_hinge"/>
    <property type="match status" value="1"/>
</dbReference>
<dbReference type="GO" id="GO:0005524">
    <property type="term" value="F:ATP binding"/>
    <property type="evidence" value="ECO:0007669"/>
    <property type="project" value="UniProtKB-UniRule"/>
</dbReference>
<organism evidence="13 14">
    <name type="scientific">Bisgaardia hudsonensis</name>
    <dbReference type="NCBI Taxonomy" id="109472"/>
    <lineage>
        <taxon>Bacteria</taxon>
        <taxon>Pseudomonadati</taxon>
        <taxon>Pseudomonadota</taxon>
        <taxon>Gammaproteobacteria</taxon>
        <taxon>Pasteurellales</taxon>
        <taxon>Pasteurellaceae</taxon>
        <taxon>Bisgaardia</taxon>
    </lineage>
</organism>
<comment type="function">
    <text evidence="10">Plays a central role in chromosome condensation, segregation and cell cycle progression. Functions as a homodimer, which is essential for chromosome partition. Involved in negative DNA supercoiling in vivo, and by this means organize and compact chromosomes. May achieve or facilitate chromosome segregation by condensation DNA from both sides of a centrally located replisome during cell division.</text>
</comment>
<dbReference type="Pfam" id="PF04310">
    <property type="entry name" value="MukB"/>
    <property type="match status" value="1"/>
</dbReference>